<proteinExistence type="inferred from homology"/>
<dbReference type="AlphaFoldDB" id="A0A9D1TLS2"/>
<dbReference type="SMART" id="SM00345">
    <property type="entry name" value="HTH_GNTR"/>
    <property type="match status" value="1"/>
</dbReference>
<name>A0A9D1TLS2_9FIRM</name>
<accession>A0A9D1TLS2</accession>
<dbReference type="SUPFAM" id="SSF53383">
    <property type="entry name" value="PLP-dependent transferases"/>
    <property type="match status" value="1"/>
</dbReference>
<evidence type="ECO:0000313" key="7">
    <source>
        <dbReference type="EMBL" id="HIV86237.1"/>
    </source>
</evidence>
<keyword evidence="2" id="KW-0663">Pyridoxal phosphate</keyword>
<dbReference type="GO" id="GO:0003700">
    <property type="term" value="F:DNA-binding transcription factor activity"/>
    <property type="evidence" value="ECO:0007669"/>
    <property type="project" value="InterPro"/>
</dbReference>
<keyword evidence="7" id="KW-0032">Aminotransferase</keyword>
<dbReference type="InterPro" id="IPR015421">
    <property type="entry name" value="PyrdxlP-dep_Trfase_major"/>
</dbReference>
<dbReference type="CDD" id="cd07377">
    <property type="entry name" value="WHTH_GntR"/>
    <property type="match status" value="1"/>
</dbReference>
<dbReference type="PROSITE" id="PS50949">
    <property type="entry name" value="HTH_GNTR"/>
    <property type="match status" value="1"/>
</dbReference>
<sequence length="454" mass="51469">MKLDRGSETPIYIQIYNFIAGEITNGYRAPGEALPTRRALCRELGVSPATVENAYGKLISDGYIISRPGSGYYVTMDRAAPPEAKPASGNIYNFSSNGVEISKLPFAKWSKLMISTIRENTDLFQHGEKYGEYCLRNSIRRLLYRTQGIRFSPEQVIIGPGTDDLMRDLFLLTGGRYPLLMNNYYNYRVKNVADELGLGIEYIENCDCGIEISELERYKTGLLYQKPTHDLPTGSTLSSERRGELIKWLGGNRYILEDLSENDFCYVKRKKTLWELSGGENVILIGGFSTTIAPSMKIGYIILPEPLIKLWTDGKRFYSNRVSRIEQVTLSRFIDLGYYEQHVGYMRSIYREKMNTVKGAVAETPLARCTRLSGCDEGLFCLAQFDISLSENESYQLLMKNGVKASTLSSCIKNAALSRYPLNTYIIGFGELKISQIQDGIRKWARAWRPYITT</sequence>
<keyword evidence="5" id="KW-0804">Transcription</keyword>
<keyword evidence="7" id="KW-0808">Transferase</keyword>
<evidence type="ECO:0000313" key="8">
    <source>
        <dbReference type="Proteomes" id="UP000824162"/>
    </source>
</evidence>
<dbReference type="EMBL" id="DXIJ01000114">
    <property type="protein sequence ID" value="HIV86237.1"/>
    <property type="molecule type" value="Genomic_DNA"/>
</dbReference>
<organism evidence="7 8">
    <name type="scientific">Candidatus Monoglobus merdigallinarum</name>
    <dbReference type="NCBI Taxonomy" id="2838698"/>
    <lineage>
        <taxon>Bacteria</taxon>
        <taxon>Bacillati</taxon>
        <taxon>Bacillota</taxon>
        <taxon>Clostridia</taxon>
        <taxon>Monoglobales</taxon>
        <taxon>Monoglobaceae</taxon>
        <taxon>Monoglobus</taxon>
    </lineage>
</organism>
<comment type="caution">
    <text evidence="7">The sequence shown here is derived from an EMBL/GenBank/DDBJ whole genome shotgun (WGS) entry which is preliminary data.</text>
</comment>
<evidence type="ECO:0000256" key="4">
    <source>
        <dbReference type="ARBA" id="ARBA00023125"/>
    </source>
</evidence>
<dbReference type="InterPro" id="IPR051446">
    <property type="entry name" value="HTH_trans_reg/aminotransferase"/>
</dbReference>
<evidence type="ECO:0000256" key="3">
    <source>
        <dbReference type="ARBA" id="ARBA00023015"/>
    </source>
</evidence>
<dbReference type="PANTHER" id="PTHR46577">
    <property type="entry name" value="HTH-TYPE TRANSCRIPTIONAL REGULATORY PROTEIN GABR"/>
    <property type="match status" value="1"/>
</dbReference>
<dbReference type="CDD" id="cd00609">
    <property type="entry name" value="AAT_like"/>
    <property type="match status" value="1"/>
</dbReference>
<dbReference type="InterPro" id="IPR036388">
    <property type="entry name" value="WH-like_DNA-bd_sf"/>
</dbReference>
<dbReference type="PANTHER" id="PTHR46577:SF1">
    <property type="entry name" value="HTH-TYPE TRANSCRIPTIONAL REGULATORY PROTEIN GABR"/>
    <property type="match status" value="1"/>
</dbReference>
<keyword evidence="4" id="KW-0238">DNA-binding</keyword>
<dbReference type="GO" id="GO:0008483">
    <property type="term" value="F:transaminase activity"/>
    <property type="evidence" value="ECO:0007669"/>
    <property type="project" value="UniProtKB-KW"/>
</dbReference>
<dbReference type="SUPFAM" id="SSF46785">
    <property type="entry name" value="Winged helix' DNA-binding domain"/>
    <property type="match status" value="1"/>
</dbReference>
<dbReference type="Gene3D" id="3.40.640.10">
    <property type="entry name" value="Type I PLP-dependent aspartate aminotransferase-like (Major domain)"/>
    <property type="match status" value="1"/>
</dbReference>
<comment type="similarity">
    <text evidence="1">In the C-terminal section; belongs to the class-I pyridoxal-phosphate-dependent aminotransferase family.</text>
</comment>
<reference evidence="7" key="2">
    <citation type="submission" date="2021-04" db="EMBL/GenBank/DDBJ databases">
        <authorList>
            <person name="Gilroy R."/>
        </authorList>
    </citation>
    <scope>NUCLEOTIDE SEQUENCE</scope>
    <source>
        <strain evidence="7">5790</strain>
    </source>
</reference>
<dbReference type="Proteomes" id="UP000824162">
    <property type="component" value="Unassembled WGS sequence"/>
</dbReference>
<dbReference type="GO" id="GO:0003677">
    <property type="term" value="F:DNA binding"/>
    <property type="evidence" value="ECO:0007669"/>
    <property type="project" value="UniProtKB-KW"/>
</dbReference>
<dbReference type="InterPro" id="IPR015424">
    <property type="entry name" value="PyrdxlP-dep_Trfase"/>
</dbReference>
<dbReference type="Pfam" id="PF00392">
    <property type="entry name" value="GntR"/>
    <property type="match status" value="1"/>
</dbReference>
<feature type="domain" description="HTH gntR-type" evidence="6">
    <location>
        <begin position="9"/>
        <end position="77"/>
    </location>
</feature>
<dbReference type="InterPro" id="IPR036390">
    <property type="entry name" value="WH_DNA-bd_sf"/>
</dbReference>
<evidence type="ECO:0000259" key="6">
    <source>
        <dbReference type="PROSITE" id="PS50949"/>
    </source>
</evidence>
<gene>
    <name evidence="7" type="ORF">H9900_05445</name>
</gene>
<protein>
    <submittedName>
        <fullName evidence="7">PLP-dependent aminotransferase family protein</fullName>
    </submittedName>
</protein>
<keyword evidence="3" id="KW-0805">Transcription regulation</keyword>
<evidence type="ECO:0000256" key="5">
    <source>
        <dbReference type="ARBA" id="ARBA00023163"/>
    </source>
</evidence>
<reference evidence="7" key="1">
    <citation type="journal article" date="2021" name="PeerJ">
        <title>Extensive microbial diversity within the chicken gut microbiome revealed by metagenomics and culture.</title>
        <authorList>
            <person name="Gilroy R."/>
            <person name="Ravi A."/>
            <person name="Getino M."/>
            <person name="Pursley I."/>
            <person name="Horton D.L."/>
            <person name="Alikhan N.F."/>
            <person name="Baker D."/>
            <person name="Gharbi K."/>
            <person name="Hall N."/>
            <person name="Watson M."/>
            <person name="Adriaenssens E.M."/>
            <person name="Foster-Nyarko E."/>
            <person name="Jarju S."/>
            <person name="Secka A."/>
            <person name="Antonio M."/>
            <person name="Oren A."/>
            <person name="Chaudhuri R.R."/>
            <person name="La Ragione R."/>
            <person name="Hildebrand F."/>
            <person name="Pallen M.J."/>
        </authorList>
    </citation>
    <scope>NUCLEOTIDE SEQUENCE</scope>
    <source>
        <strain evidence="7">5790</strain>
    </source>
</reference>
<dbReference type="InterPro" id="IPR000524">
    <property type="entry name" value="Tscrpt_reg_HTH_GntR"/>
</dbReference>
<evidence type="ECO:0000256" key="1">
    <source>
        <dbReference type="ARBA" id="ARBA00005384"/>
    </source>
</evidence>
<evidence type="ECO:0000256" key="2">
    <source>
        <dbReference type="ARBA" id="ARBA00022898"/>
    </source>
</evidence>
<dbReference type="Gene3D" id="1.10.10.10">
    <property type="entry name" value="Winged helix-like DNA-binding domain superfamily/Winged helix DNA-binding domain"/>
    <property type="match status" value="1"/>
</dbReference>